<evidence type="ECO:0000256" key="5">
    <source>
        <dbReference type="ARBA" id="ARBA00023163"/>
    </source>
</evidence>
<evidence type="ECO:0000259" key="9">
    <source>
        <dbReference type="PROSITE" id="PS51755"/>
    </source>
</evidence>
<dbReference type="PANTHER" id="PTHR48111:SF4">
    <property type="entry name" value="DNA-BINDING DUAL TRANSCRIPTIONAL REGULATOR OMPR"/>
    <property type="match status" value="1"/>
</dbReference>
<dbReference type="InterPro" id="IPR011006">
    <property type="entry name" value="CheY-like_superfamily"/>
</dbReference>
<dbReference type="CDD" id="cd00383">
    <property type="entry name" value="trans_reg_C"/>
    <property type="match status" value="1"/>
</dbReference>
<keyword evidence="11" id="KW-1185">Reference proteome</keyword>
<dbReference type="InterPro" id="IPR001867">
    <property type="entry name" value="OmpR/PhoB-type_DNA-bd"/>
</dbReference>
<dbReference type="SMART" id="SM00862">
    <property type="entry name" value="Trans_reg_C"/>
    <property type="match status" value="1"/>
</dbReference>
<evidence type="ECO:0000256" key="4">
    <source>
        <dbReference type="ARBA" id="ARBA00023125"/>
    </source>
</evidence>
<evidence type="ECO:0000256" key="2">
    <source>
        <dbReference type="ARBA" id="ARBA00023012"/>
    </source>
</evidence>
<keyword evidence="2" id="KW-0902">Two-component regulatory system</keyword>
<name>A0ABS9E111_9PROT</name>
<comment type="caution">
    <text evidence="10">The sequence shown here is derived from an EMBL/GenBank/DDBJ whole genome shotgun (WGS) entry which is preliminary data.</text>
</comment>
<keyword evidence="4 7" id="KW-0238">DNA-binding</keyword>
<keyword evidence="1 6" id="KW-0597">Phosphoprotein</keyword>
<dbReference type="Pfam" id="PF00486">
    <property type="entry name" value="Trans_reg_C"/>
    <property type="match status" value="1"/>
</dbReference>
<evidence type="ECO:0000256" key="7">
    <source>
        <dbReference type="PROSITE-ProRule" id="PRU01091"/>
    </source>
</evidence>
<feature type="modified residue" description="4-aspartylphosphate" evidence="6">
    <location>
        <position position="164"/>
    </location>
</feature>
<dbReference type="Gene3D" id="3.40.50.2300">
    <property type="match status" value="1"/>
</dbReference>
<evidence type="ECO:0000256" key="3">
    <source>
        <dbReference type="ARBA" id="ARBA00023015"/>
    </source>
</evidence>
<keyword evidence="5" id="KW-0804">Transcription</keyword>
<accession>A0ABS9E111</accession>
<dbReference type="Pfam" id="PF00072">
    <property type="entry name" value="Response_reg"/>
    <property type="match status" value="1"/>
</dbReference>
<evidence type="ECO:0000256" key="6">
    <source>
        <dbReference type="PROSITE-ProRule" id="PRU00169"/>
    </source>
</evidence>
<dbReference type="SUPFAM" id="SSF52172">
    <property type="entry name" value="CheY-like"/>
    <property type="match status" value="1"/>
</dbReference>
<dbReference type="InterPro" id="IPR036388">
    <property type="entry name" value="WH-like_DNA-bd_sf"/>
</dbReference>
<evidence type="ECO:0000256" key="1">
    <source>
        <dbReference type="ARBA" id="ARBA00022553"/>
    </source>
</evidence>
<feature type="DNA-binding region" description="OmpR/PhoB-type" evidence="7">
    <location>
        <begin position="243"/>
        <end position="343"/>
    </location>
</feature>
<sequence length="344" mass="37874">MPAIMGFEHLFFGCLVYVYLEGGFGHQILPRYCRESVISAAIRMVSWQRCDSVVEQVKDARDEACRKLGAMIVIFCRAEADPGVPPSICLLNMPVPRNTGASSTMRPPPSGTSPRILIVDDDPRLCGFLSRLLGRQGYVTVIAHDGVALRRAMADDFFALVILDLTFAGGDDGLTLARRLRAQYAIPLIVLSGRNVLADKVAGLELGADDYVTKPFEPRELLARIHAVLRRANYQIDGPASDSNVLVFAGWRLDLKQRNFVSPEDEPVALTSQEFALLAALALRRGRVLSREQLLDLVANRHWSPYDRSIDLLVSKIRQKMGDTARGGTILKTVRGIGYVLAAA</sequence>
<dbReference type="PANTHER" id="PTHR48111">
    <property type="entry name" value="REGULATOR OF RPOS"/>
    <property type="match status" value="1"/>
</dbReference>
<dbReference type="Gene3D" id="1.10.10.10">
    <property type="entry name" value="Winged helix-like DNA-binding domain superfamily/Winged helix DNA-binding domain"/>
    <property type="match status" value="1"/>
</dbReference>
<dbReference type="InterPro" id="IPR001789">
    <property type="entry name" value="Sig_transdc_resp-reg_receiver"/>
</dbReference>
<dbReference type="SMART" id="SM00448">
    <property type="entry name" value="REC"/>
    <property type="match status" value="1"/>
</dbReference>
<evidence type="ECO:0000313" key="11">
    <source>
        <dbReference type="Proteomes" id="UP001521209"/>
    </source>
</evidence>
<evidence type="ECO:0000259" key="8">
    <source>
        <dbReference type="PROSITE" id="PS50110"/>
    </source>
</evidence>
<evidence type="ECO:0000313" key="10">
    <source>
        <dbReference type="EMBL" id="MCF3948694.1"/>
    </source>
</evidence>
<proteinExistence type="predicted"/>
<organism evidence="10 11">
    <name type="scientific">Acidiphilium iwatense</name>
    <dbReference type="NCBI Taxonomy" id="768198"/>
    <lineage>
        <taxon>Bacteria</taxon>
        <taxon>Pseudomonadati</taxon>
        <taxon>Pseudomonadota</taxon>
        <taxon>Alphaproteobacteria</taxon>
        <taxon>Acetobacterales</taxon>
        <taxon>Acidocellaceae</taxon>
        <taxon>Acidiphilium</taxon>
    </lineage>
</organism>
<dbReference type="Proteomes" id="UP001521209">
    <property type="component" value="Unassembled WGS sequence"/>
</dbReference>
<dbReference type="SUPFAM" id="SSF46894">
    <property type="entry name" value="C-terminal effector domain of the bipartite response regulators"/>
    <property type="match status" value="1"/>
</dbReference>
<dbReference type="InterPro" id="IPR039420">
    <property type="entry name" value="WalR-like"/>
</dbReference>
<gene>
    <name evidence="10" type="ORF">L2A60_18725</name>
</gene>
<feature type="domain" description="Response regulatory" evidence="8">
    <location>
        <begin position="115"/>
        <end position="229"/>
    </location>
</feature>
<dbReference type="EMBL" id="JAKGBZ010000071">
    <property type="protein sequence ID" value="MCF3948694.1"/>
    <property type="molecule type" value="Genomic_DNA"/>
</dbReference>
<dbReference type="InterPro" id="IPR016032">
    <property type="entry name" value="Sig_transdc_resp-reg_C-effctor"/>
</dbReference>
<reference evidence="10 11" key="1">
    <citation type="submission" date="2022-01" db="EMBL/GenBank/DDBJ databases">
        <authorList>
            <person name="Won M."/>
            <person name="Kim S.-J."/>
            <person name="Kwon S.-W."/>
        </authorList>
    </citation>
    <scope>NUCLEOTIDE SEQUENCE [LARGE SCALE GENOMIC DNA]</scope>
    <source>
        <strain evidence="10 11">KCTC 23505</strain>
    </source>
</reference>
<dbReference type="PROSITE" id="PS51755">
    <property type="entry name" value="OMPR_PHOB"/>
    <property type="match status" value="1"/>
</dbReference>
<dbReference type="PROSITE" id="PS50110">
    <property type="entry name" value="RESPONSE_REGULATORY"/>
    <property type="match status" value="1"/>
</dbReference>
<keyword evidence="3" id="KW-0805">Transcription regulation</keyword>
<protein>
    <submittedName>
        <fullName evidence="10">Response regulator transcription factor</fullName>
    </submittedName>
</protein>
<feature type="domain" description="OmpR/PhoB-type" evidence="9">
    <location>
        <begin position="243"/>
        <end position="343"/>
    </location>
</feature>
<dbReference type="Gene3D" id="6.10.250.690">
    <property type="match status" value="1"/>
</dbReference>